<dbReference type="NCBIfam" id="TIGR01784">
    <property type="entry name" value="T_den_put_tspse"/>
    <property type="match status" value="1"/>
</dbReference>
<gene>
    <name evidence="1" type="ORF">SAMN02745133_02533</name>
</gene>
<protein>
    <recommendedName>
        <fullName evidence="3">PD-(D/E)XK nuclease family transposase</fullName>
    </recommendedName>
</protein>
<dbReference type="Proteomes" id="UP000184148">
    <property type="component" value="Unassembled WGS sequence"/>
</dbReference>
<evidence type="ECO:0008006" key="3">
    <source>
        <dbReference type="Google" id="ProtNLM"/>
    </source>
</evidence>
<organism evidence="1 2">
    <name type="scientific">Desulforamulus putei DSM 12395</name>
    <dbReference type="NCBI Taxonomy" id="1121429"/>
    <lineage>
        <taxon>Bacteria</taxon>
        <taxon>Bacillati</taxon>
        <taxon>Bacillota</taxon>
        <taxon>Clostridia</taxon>
        <taxon>Eubacteriales</taxon>
        <taxon>Peptococcaceae</taxon>
        <taxon>Desulforamulus</taxon>
    </lineage>
</organism>
<reference evidence="2" key="1">
    <citation type="submission" date="2016-11" db="EMBL/GenBank/DDBJ databases">
        <authorList>
            <person name="Varghese N."/>
            <person name="Submissions S."/>
        </authorList>
    </citation>
    <scope>NUCLEOTIDE SEQUENCE [LARGE SCALE GENOMIC DNA]</scope>
    <source>
        <strain evidence="2">DSM 12395</strain>
    </source>
</reference>
<dbReference type="EMBL" id="FQUY01000021">
    <property type="protein sequence ID" value="SHF39356.1"/>
    <property type="molecule type" value="Genomic_DNA"/>
</dbReference>
<sequence length="316" mass="36304">MVKTINRINDYAFKRILGSEEGKEALISFLNAVLKPPPGQELHDVELLDRELDPKYLLDKAARLDILARTAAGALVNVEVQIANKYNIDKRTLFYWAGLYHGQLSSGQDFIHLRKTITINILGFEWFKRRTKYHYTFRIREDETGELLNDELEIHFLELPKVLRLKRRPKDALEEWLLYFNNIAGEEMEAIAMGNPGIRKAMTIEQIFFKNQQERRLYELREKAARDEISMISGARAEGKAEGKAEGLVEGKAEMAKDAICKYLDARFPKTSIDLQAEVQRINDLVILDKIINKIYTVNSLDEAAAIVREAIGARH</sequence>
<dbReference type="AlphaFoldDB" id="A0A1M5BAC3"/>
<name>A0A1M5BAC3_9FIRM</name>
<evidence type="ECO:0000313" key="2">
    <source>
        <dbReference type="Proteomes" id="UP000184148"/>
    </source>
</evidence>
<dbReference type="RefSeq" id="WP_073239751.1">
    <property type="nucleotide sequence ID" value="NZ_FQUY01000021.1"/>
</dbReference>
<dbReference type="PANTHER" id="PTHR41317:SF1">
    <property type="entry name" value="PD-(D_E)XK NUCLEASE FAMILY TRANSPOSASE"/>
    <property type="match status" value="1"/>
</dbReference>
<keyword evidence="2" id="KW-1185">Reference proteome</keyword>
<dbReference type="InterPro" id="IPR010106">
    <property type="entry name" value="RpnA"/>
</dbReference>
<evidence type="ECO:0000313" key="1">
    <source>
        <dbReference type="EMBL" id="SHF39356.1"/>
    </source>
</evidence>
<dbReference type="PANTHER" id="PTHR41317">
    <property type="entry name" value="PD-(D_E)XK NUCLEASE FAMILY TRANSPOSASE"/>
    <property type="match status" value="1"/>
</dbReference>
<dbReference type="OrthoDB" id="2973070at2"/>
<proteinExistence type="predicted"/>
<accession>A0A1M5BAC3</accession>
<dbReference type="STRING" id="1121429.SAMN02745133_02533"/>
<dbReference type="Pfam" id="PF12784">
    <property type="entry name" value="PDDEXK_2"/>
    <property type="match status" value="1"/>
</dbReference>